<evidence type="ECO:0000313" key="2">
    <source>
        <dbReference type="Proteomes" id="UP000070376"/>
    </source>
</evidence>
<proteinExistence type="predicted"/>
<comment type="caution">
    <text evidence="1">The sequence shown here is derived from an EMBL/GenBank/DDBJ whole genome shotgun (WGS) entry which is preliminary data.</text>
</comment>
<dbReference type="AlphaFoldDB" id="A0A133L087"/>
<organism evidence="1 2">
    <name type="scientific">Heyndrickxia coagulans</name>
    <name type="common">Weizmannia coagulans</name>
    <dbReference type="NCBI Taxonomy" id="1398"/>
    <lineage>
        <taxon>Bacteria</taxon>
        <taxon>Bacillati</taxon>
        <taxon>Bacillota</taxon>
        <taxon>Bacilli</taxon>
        <taxon>Bacillales</taxon>
        <taxon>Bacillaceae</taxon>
        <taxon>Heyndrickxia</taxon>
    </lineage>
</organism>
<accession>A0A133L087</accession>
<name>A0A133L087_HEYCO</name>
<reference evidence="2" key="1">
    <citation type="submission" date="2016-01" db="EMBL/GenBank/DDBJ databases">
        <authorList>
            <person name="Mitreva M."/>
            <person name="Pepin K.H."/>
            <person name="Mihindukulasuriya K.A."/>
            <person name="Fulton R."/>
            <person name="Fronick C."/>
            <person name="O'Laughlin M."/>
            <person name="Miner T."/>
            <person name="Herter B."/>
            <person name="Rosa B.A."/>
            <person name="Cordes M."/>
            <person name="Tomlinson C."/>
            <person name="Wollam A."/>
            <person name="Palsikar V.B."/>
            <person name="Mardis E.R."/>
            <person name="Wilson R.K."/>
        </authorList>
    </citation>
    <scope>NUCLEOTIDE SEQUENCE [LARGE SCALE GENOMIC DNA]</scope>
    <source>
        <strain evidence="2">GED7749B</strain>
    </source>
</reference>
<dbReference type="PATRIC" id="fig|1398.22.peg.588"/>
<dbReference type="EMBL" id="LRPN01000020">
    <property type="protein sequence ID" value="KWZ85157.1"/>
    <property type="molecule type" value="Genomic_DNA"/>
</dbReference>
<protein>
    <submittedName>
        <fullName evidence="1">Uncharacterized protein</fullName>
    </submittedName>
</protein>
<dbReference type="Proteomes" id="UP000070376">
    <property type="component" value="Unassembled WGS sequence"/>
</dbReference>
<evidence type="ECO:0000313" key="1">
    <source>
        <dbReference type="EMBL" id="KWZ85157.1"/>
    </source>
</evidence>
<sequence length="49" mass="5516">MKEAIKNISEWSIATQEKAIHMTSEVPSLSCKIDHVCGSIAPRRDTQKF</sequence>
<gene>
    <name evidence="1" type="ORF">HMPREF3213_00590</name>
</gene>